<feature type="compositionally biased region" description="Polar residues" evidence="5">
    <location>
        <begin position="87"/>
        <end position="96"/>
    </location>
</feature>
<keyword evidence="1" id="KW-0479">Metal-binding</keyword>
<evidence type="ECO:0000256" key="3">
    <source>
        <dbReference type="ARBA" id="ARBA00022833"/>
    </source>
</evidence>
<accession>A0ABN8IR00</accession>
<evidence type="ECO:0000313" key="9">
    <source>
        <dbReference type="Proteomes" id="UP000837857"/>
    </source>
</evidence>
<dbReference type="PROSITE" id="PS50304">
    <property type="entry name" value="TUDOR"/>
    <property type="match status" value="2"/>
</dbReference>
<evidence type="ECO:0000256" key="5">
    <source>
        <dbReference type="SAM" id="MobiDB-lite"/>
    </source>
</evidence>
<evidence type="ECO:0000313" key="8">
    <source>
        <dbReference type="EMBL" id="CAH2064600.1"/>
    </source>
</evidence>
<dbReference type="InterPro" id="IPR002893">
    <property type="entry name" value="Znf_MYND"/>
</dbReference>
<evidence type="ECO:0000256" key="4">
    <source>
        <dbReference type="PROSITE-ProRule" id="PRU00134"/>
    </source>
</evidence>
<dbReference type="Gene3D" id="2.30.30.140">
    <property type="match status" value="2"/>
</dbReference>
<dbReference type="Pfam" id="PF00567">
    <property type="entry name" value="TUDOR"/>
    <property type="match status" value="2"/>
</dbReference>
<keyword evidence="3" id="KW-0862">Zinc</keyword>
<feature type="non-terminal residue" evidence="8">
    <location>
        <position position="1"/>
    </location>
</feature>
<dbReference type="InterPro" id="IPR050621">
    <property type="entry name" value="Tudor_domain_containing"/>
</dbReference>
<evidence type="ECO:0008006" key="10">
    <source>
        <dbReference type="Google" id="ProtNLM"/>
    </source>
</evidence>
<dbReference type="Proteomes" id="UP000837857">
    <property type="component" value="Chromosome 30"/>
</dbReference>
<feature type="domain" description="Tudor" evidence="6">
    <location>
        <begin position="731"/>
        <end position="793"/>
    </location>
</feature>
<keyword evidence="2 4" id="KW-0863">Zinc-finger</keyword>
<organism evidence="8 9">
    <name type="scientific">Iphiclides podalirius</name>
    <name type="common">scarce swallowtail</name>
    <dbReference type="NCBI Taxonomy" id="110791"/>
    <lineage>
        <taxon>Eukaryota</taxon>
        <taxon>Metazoa</taxon>
        <taxon>Ecdysozoa</taxon>
        <taxon>Arthropoda</taxon>
        <taxon>Hexapoda</taxon>
        <taxon>Insecta</taxon>
        <taxon>Pterygota</taxon>
        <taxon>Neoptera</taxon>
        <taxon>Endopterygota</taxon>
        <taxon>Lepidoptera</taxon>
        <taxon>Glossata</taxon>
        <taxon>Ditrysia</taxon>
        <taxon>Papilionoidea</taxon>
        <taxon>Papilionidae</taxon>
        <taxon>Papilioninae</taxon>
        <taxon>Iphiclides</taxon>
    </lineage>
</organism>
<dbReference type="Gene3D" id="6.10.140.2220">
    <property type="match status" value="1"/>
</dbReference>
<dbReference type="InterPro" id="IPR002999">
    <property type="entry name" value="Tudor"/>
</dbReference>
<feature type="compositionally biased region" description="Basic residues" evidence="5">
    <location>
        <begin position="133"/>
        <end position="142"/>
    </location>
</feature>
<evidence type="ECO:0000256" key="2">
    <source>
        <dbReference type="ARBA" id="ARBA00022771"/>
    </source>
</evidence>
<keyword evidence="9" id="KW-1185">Reference proteome</keyword>
<proteinExistence type="predicted"/>
<dbReference type="PANTHER" id="PTHR22948">
    <property type="entry name" value="TUDOR DOMAIN CONTAINING PROTEIN"/>
    <property type="match status" value="1"/>
</dbReference>
<evidence type="ECO:0000259" key="6">
    <source>
        <dbReference type="PROSITE" id="PS50304"/>
    </source>
</evidence>
<dbReference type="PROSITE" id="PS50865">
    <property type="entry name" value="ZF_MYND_2"/>
    <property type="match status" value="1"/>
</dbReference>
<evidence type="ECO:0000259" key="7">
    <source>
        <dbReference type="PROSITE" id="PS50865"/>
    </source>
</evidence>
<dbReference type="PROSITE" id="PS01360">
    <property type="entry name" value="ZF_MYND_1"/>
    <property type="match status" value="1"/>
</dbReference>
<dbReference type="EMBL" id="OW152842">
    <property type="protein sequence ID" value="CAH2064600.1"/>
    <property type="molecule type" value="Genomic_DNA"/>
</dbReference>
<dbReference type="Pfam" id="PF01753">
    <property type="entry name" value="zf-MYND"/>
    <property type="match status" value="1"/>
</dbReference>
<dbReference type="SUPFAM" id="SSF144232">
    <property type="entry name" value="HIT/MYND zinc finger-like"/>
    <property type="match status" value="1"/>
</dbReference>
<reference evidence="8" key="1">
    <citation type="submission" date="2022-03" db="EMBL/GenBank/DDBJ databases">
        <authorList>
            <person name="Martin H S."/>
        </authorList>
    </citation>
    <scope>NUCLEOTIDE SEQUENCE</scope>
</reference>
<gene>
    <name evidence="8" type="ORF">IPOD504_LOCUS12817</name>
</gene>
<feature type="domain" description="Tudor" evidence="6">
    <location>
        <begin position="516"/>
        <end position="575"/>
    </location>
</feature>
<feature type="compositionally biased region" description="Basic and acidic residues" evidence="5">
    <location>
        <begin position="207"/>
        <end position="225"/>
    </location>
</feature>
<dbReference type="PANTHER" id="PTHR22948:SF76">
    <property type="entry name" value="FI20010P1-RELATED"/>
    <property type="match status" value="1"/>
</dbReference>
<evidence type="ECO:0000256" key="1">
    <source>
        <dbReference type="ARBA" id="ARBA00022723"/>
    </source>
</evidence>
<sequence length="857" mass="93718">MLRSGSRACVSCGKRAESFCGRCEVTPYCGERCQWRDWAERHRAVCHNLARLVNVDAKEASASPAPDLTVIEPVVPKATPLRRPHSPANQKTNWNQRSEDTDGRQVKNYSAGQQNTGRSRQASNRNDRFQDNKHKKHNRAPARQHQNSQQADGVEEEWAIGTQPSPHRTSRTRPARATSSARRCGLRTRCPRPTLSRRPTLSPQADLKTKADLKPKTDIKPQADLKTKADLKPKADIKPQAEVKAATSAATGPAALDNVTPRKKIVPKKCLIELLSVGDVVMLSVDGLASECRAGSTGYVCLALCEAYGGDYEALYETYAAACEADADAYKPAPGQSFSYRDPADGSWYRARCLGPSLCSLLDNARLVTLKPEDSLKKLPQEFAELPEFCCLLKADNVKIGDSLRCTVKCKLADGCRVAIEAAESGAPLGEGEVSRWLPEVEHPAPAPPLPGGGAVGMATVPRPDLKGGSRVLLVEAADPKAALVRGADSASVRRYDEALHGVALYGQGATPLNAPPQKGQLVISKFSDGVHYRALCKRTSVKQNKYLLEYIEFGNVEIAKLEDIYPCPPEFDLDAMPAEASVVNLRCEVTALTAPATEYIERLKDSVELILSLCSGAETEPSGAEVELVVADTKKSVNRKLEEMCTPEWKKMEQRGEDAVESATLMFSDLEYLELPPNGCEIVVLDVSPLEGGTVSGYKVGEPLAKTILEELPKELEAYCNSALGREPYLPKIEELCVARCPPYEQWFRAVLCEQVRGAGGASVRLCYVDYGNVECVAATELRKMMPEFVRGRPALAAHLEIRDFPKEPTGEMLARALQHMKYDESKGLLRVTRCEKIESGMYLVDAPDLIKAMLG</sequence>
<protein>
    <recommendedName>
        <fullName evidence="10">Tudor domain-containing protein 1</fullName>
    </recommendedName>
</protein>
<name>A0ABN8IR00_9NEOP</name>
<dbReference type="SMART" id="SM00333">
    <property type="entry name" value="TUDOR"/>
    <property type="match status" value="3"/>
</dbReference>
<feature type="compositionally biased region" description="Polar residues" evidence="5">
    <location>
        <begin position="107"/>
        <end position="124"/>
    </location>
</feature>
<feature type="domain" description="MYND-type" evidence="7">
    <location>
        <begin position="9"/>
        <end position="46"/>
    </location>
</feature>
<feature type="region of interest" description="Disordered" evidence="5">
    <location>
        <begin position="78"/>
        <end position="225"/>
    </location>
</feature>
<dbReference type="SUPFAM" id="SSF63748">
    <property type="entry name" value="Tudor/PWWP/MBT"/>
    <property type="match status" value="2"/>
</dbReference>